<dbReference type="InterPro" id="IPR002931">
    <property type="entry name" value="Transglutaminase-like"/>
</dbReference>
<accession>A0A8H7ARH2</accession>
<dbReference type="GO" id="GO:0006516">
    <property type="term" value="P:glycoprotein catabolic process"/>
    <property type="evidence" value="ECO:0007669"/>
    <property type="project" value="TreeGrafter"/>
</dbReference>
<dbReference type="GO" id="GO:0005634">
    <property type="term" value="C:nucleus"/>
    <property type="evidence" value="ECO:0007669"/>
    <property type="project" value="TreeGrafter"/>
</dbReference>
<evidence type="ECO:0000313" key="8">
    <source>
        <dbReference type="EMBL" id="KAF7514125.1"/>
    </source>
</evidence>
<dbReference type="EMBL" id="JAACFV010000002">
    <property type="protein sequence ID" value="KAF7514125.1"/>
    <property type="molecule type" value="Genomic_DNA"/>
</dbReference>
<evidence type="ECO:0000256" key="2">
    <source>
        <dbReference type="ARBA" id="ARBA00022723"/>
    </source>
</evidence>
<gene>
    <name evidence="8" type="primary">PNG1</name>
    <name evidence="8" type="ORF">GJ744_004450</name>
</gene>
<name>A0A8H7ARH2_9EURO</name>
<dbReference type="FunFam" id="3.10.620.30:FF:000004">
    <property type="entry name" value="Peptidase (PNG1)"/>
    <property type="match status" value="1"/>
</dbReference>
<sequence length="441" mass="50211">MAGRPGAQAGMPRDDLDASGLSRQFDQLLRTRRLNELEERVRSPRSQSPHHPRLASSNLSTRPSLNLPPAYTQFRSLPIAPSPPQDAASLKFRNLLITLSYTPIKYENPGLLDEALTYIPTQRIYEEADEEHNIMLASAASMGDDVKPEWGYQDCVIKALLRWFRRSFFTFVNNPLCPICGSPTVAQGMTPPTPDEAARGANKVELYRCSTTTCNAYERFPRYSDVWPLLETRRGRCGEWANCFSMLCRAAGARVRWVWNSEDAVWTEVYSEHQRRWIHVDACEEAWDNPRLYAEGWRKKLAYCIAFSIDGATDVTRRYVRNPAEQGLGRTRCPEEVLLWITQEIKKMRRENMDKPDRSRLMKEDAREEKELRSYVAQALTAQMVSAMPGAVQGSSKYVSSPPADDVKTPVGRQDGSPEWINAQGDNGANIPDPNQRHERR</sequence>
<dbReference type="GO" id="GO:0036503">
    <property type="term" value="P:ERAD pathway"/>
    <property type="evidence" value="ECO:0007669"/>
    <property type="project" value="UniProtKB-ARBA"/>
</dbReference>
<dbReference type="SMART" id="SM00460">
    <property type="entry name" value="TGc"/>
    <property type="match status" value="1"/>
</dbReference>
<dbReference type="GO" id="GO:0005829">
    <property type="term" value="C:cytosol"/>
    <property type="evidence" value="ECO:0007669"/>
    <property type="project" value="TreeGrafter"/>
</dbReference>
<feature type="compositionally biased region" description="Polar residues" evidence="6">
    <location>
        <begin position="54"/>
        <end position="64"/>
    </location>
</feature>
<evidence type="ECO:0000256" key="5">
    <source>
        <dbReference type="ARBA" id="ARBA00071953"/>
    </source>
</evidence>
<dbReference type="Gene3D" id="3.10.620.30">
    <property type="match status" value="1"/>
</dbReference>
<evidence type="ECO:0000256" key="3">
    <source>
        <dbReference type="ARBA" id="ARBA00022833"/>
    </source>
</evidence>
<dbReference type="InterPro" id="IPR050883">
    <property type="entry name" value="PNGase"/>
</dbReference>
<dbReference type="OrthoDB" id="409136at2759"/>
<protein>
    <recommendedName>
        <fullName evidence="5">Protein PNG1</fullName>
    </recommendedName>
    <alternativeName>
        <fullName evidence="4">Protein png1</fullName>
    </alternativeName>
</protein>
<dbReference type="Gene3D" id="2.20.25.10">
    <property type="match status" value="1"/>
</dbReference>
<proteinExistence type="inferred from homology"/>
<dbReference type="SUPFAM" id="SSF54001">
    <property type="entry name" value="Cysteine proteinases"/>
    <property type="match status" value="1"/>
</dbReference>
<evidence type="ECO:0000256" key="4">
    <source>
        <dbReference type="ARBA" id="ARBA00071430"/>
    </source>
</evidence>
<dbReference type="PANTHER" id="PTHR12143">
    <property type="entry name" value="PEPTIDE N-GLYCANASE PNGASE -RELATED"/>
    <property type="match status" value="1"/>
</dbReference>
<evidence type="ECO:0000313" key="9">
    <source>
        <dbReference type="Proteomes" id="UP000606974"/>
    </source>
</evidence>
<feature type="region of interest" description="Disordered" evidence="6">
    <location>
        <begin position="1"/>
        <end position="24"/>
    </location>
</feature>
<feature type="domain" description="Transglutaminase-like" evidence="7">
    <location>
        <begin position="229"/>
        <end position="284"/>
    </location>
</feature>
<dbReference type="FunFam" id="2.20.25.10:FF:000011">
    <property type="entry name" value="peptide-N(4)-(N-acetyl-beta- glucosaminyl)asparagine amidase"/>
    <property type="match status" value="1"/>
</dbReference>
<dbReference type="Pfam" id="PF01841">
    <property type="entry name" value="Transglut_core"/>
    <property type="match status" value="1"/>
</dbReference>
<evidence type="ECO:0000259" key="7">
    <source>
        <dbReference type="SMART" id="SM00460"/>
    </source>
</evidence>
<feature type="region of interest" description="Disordered" evidence="6">
    <location>
        <begin position="393"/>
        <end position="441"/>
    </location>
</feature>
<evidence type="ECO:0000256" key="1">
    <source>
        <dbReference type="ARBA" id="ARBA00009390"/>
    </source>
</evidence>
<dbReference type="GO" id="GO:0046872">
    <property type="term" value="F:metal ion binding"/>
    <property type="evidence" value="ECO:0007669"/>
    <property type="project" value="UniProtKB-KW"/>
</dbReference>
<keyword evidence="3" id="KW-0862">Zinc</keyword>
<dbReference type="Proteomes" id="UP000606974">
    <property type="component" value="Unassembled WGS sequence"/>
</dbReference>
<keyword evidence="2" id="KW-0479">Metal-binding</keyword>
<keyword evidence="9" id="KW-1185">Reference proteome</keyword>
<dbReference type="InterPro" id="IPR038765">
    <property type="entry name" value="Papain-like_cys_pep_sf"/>
</dbReference>
<comment type="similarity">
    <text evidence="1">Belongs to the transglutaminase-like superfamily. PNGase family.</text>
</comment>
<evidence type="ECO:0000256" key="6">
    <source>
        <dbReference type="SAM" id="MobiDB-lite"/>
    </source>
</evidence>
<reference evidence="8" key="1">
    <citation type="submission" date="2020-02" db="EMBL/GenBank/DDBJ databases">
        <authorList>
            <person name="Palmer J.M."/>
        </authorList>
    </citation>
    <scope>NUCLEOTIDE SEQUENCE</scope>
    <source>
        <strain evidence="8">EPUS1.4</strain>
        <tissue evidence="8">Thallus</tissue>
    </source>
</reference>
<comment type="caution">
    <text evidence="8">The sequence shown here is derived from an EMBL/GenBank/DDBJ whole genome shotgun (WGS) entry which is preliminary data.</text>
</comment>
<dbReference type="GO" id="GO:0000224">
    <property type="term" value="F:peptide-N4-(N-acetyl-beta-glucosaminyl)asparagine amidase activity"/>
    <property type="evidence" value="ECO:0007669"/>
    <property type="project" value="TreeGrafter"/>
</dbReference>
<dbReference type="PANTHER" id="PTHR12143:SF19">
    <property type="entry name" value="PEPTIDE-N(4)-(N-ACETYL-BETA-GLUCOSAMINYL)ASPARAGINE AMIDASE"/>
    <property type="match status" value="1"/>
</dbReference>
<feature type="region of interest" description="Disordered" evidence="6">
    <location>
        <begin position="37"/>
        <end position="65"/>
    </location>
</feature>
<organism evidence="8 9">
    <name type="scientific">Endocarpon pusillum</name>
    <dbReference type="NCBI Taxonomy" id="364733"/>
    <lineage>
        <taxon>Eukaryota</taxon>
        <taxon>Fungi</taxon>
        <taxon>Dikarya</taxon>
        <taxon>Ascomycota</taxon>
        <taxon>Pezizomycotina</taxon>
        <taxon>Eurotiomycetes</taxon>
        <taxon>Chaetothyriomycetidae</taxon>
        <taxon>Verrucariales</taxon>
        <taxon>Verrucariaceae</taxon>
        <taxon>Endocarpon</taxon>
    </lineage>
</organism>
<dbReference type="AlphaFoldDB" id="A0A8H7ARH2"/>